<dbReference type="InterPro" id="IPR043017">
    <property type="entry name" value="WIYLD_dom_sf"/>
</dbReference>
<dbReference type="Gene3D" id="1.10.8.850">
    <property type="entry name" value="Histone-lysine N methyltransferase , C-terminal domain-like"/>
    <property type="match status" value="1"/>
</dbReference>
<accession>A0AAP0WXG4</accession>
<dbReference type="Proteomes" id="UP001415857">
    <property type="component" value="Unassembled WGS sequence"/>
</dbReference>
<dbReference type="Pfam" id="PF10440">
    <property type="entry name" value="WIYLD"/>
    <property type="match status" value="1"/>
</dbReference>
<dbReference type="PANTHER" id="PTHR46450">
    <property type="entry name" value="INACTIVE HISTONE-LYSINE N-METHYLTRANSFERASE SUVR1-RELATED"/>
    <property type="match status" value="1"/>
</dbReference>
<dbReference type="PANTHER" id="PTHR46450:SF1">
    <property type="entry name" value="INACTIVE HISTONE-LYSINE N-METHYLTRANSFERASE SUVR1-RELATED"/>
    <property type="match status" value="1"/>
</dbReference>
<feature type="region of interest" description="Disordered" evidence="1">
    <location>
        <begin position="271"/>
        <end position="312"/>
    </location>
</feature>
<evidence type="ECO:0000313" key="4">
    <source>
        <dbReference type="Proteomes" id="UP001415857"/>
    </source>
</evidence>
<dbReference type="AlphaFoldDB" id="A0AAP0WXG4"/>
<name>A0AAP0WXG4_LIQFO</name>
<dbReference type="InterPro" id="IPR018848">
    <property type="entry name" value="WIYLD_domain"/>
</dbReference>
<keyword evidence="4" id="KW-1185">Reference proteome</keyword>
<feature type="compositionally biased region" description="Polar residues" evidence="1">
    <location>
        <begin position="275"/>
        <end position="284"/>
    </location>
</feature>
<feature type="compositionally biased region" description="Basic and acidic residues" evidence="1">
    <location>
        <begin position="300"/>
        <end position="312"/>
    </location>
</feature>
<feature type="domain" description="WIYLD" evidence="2">
    <location>
        <begin position="6"/>
        <end position="59"/>
    </location>
</feature>
<evidence type="ECO:0000256" key="1">
    <source>
        <dbReference type="SAM" id="MobiDB-lite"/>
    </source>
</evidence>
<evidence type="ECO:0000313" key="3">
    <source>
        <dbReference type="EMBL" id="KAK9282232.1"/>
    </source>
</evidence>
<proteinExistence type="predicted"/>
<feature type="region of interest" description="Disordered" evidence="1">
    <location>
        <begin position="103"/>
        <end position="170"/>
    </location>
</feature>
<comment type="caution">
    <text evidence="3">The sequence shown here is derived from an EMBL/GenBank/DDBJ whole genome shotgun (WGS) entry which is preliminary data.</text>
</comment>
<feature type="compositionally biased region" description="Basic and acidic residues" evidence="1">
    <location>
        <begin position="82"/>
        <end position="91"/>
    </location>
</feature>
<gene>
    <name evidence="3" type="ORF">L1049_005146</name>
</gene>
<feature type="region of interest" description="Disordered" evidence="1">
    <location>
        <begin position="63"/>
        <end position="91"/>
    </location>
</feature>
<feature type="compositionally biased region" description="Polar residues" evidence="1">
    <location>
        <begin position="103"/>
        <end position="128"/>
    </location>
</feature>
<reference evidence="3 4" key="1">
    <citation type="journal article" date="2024" name="Plant J.">
        <title>Genome sequences and population genomics reveal climatic adaptation and genomic divergence between two closely related sweetgum species.</title>
        <authorList>
            <person name="Xu W.Q."/>
            <person name="Ren C.Q."/>
            <person name="Zhang X.Y."/>
            <person name="Comes H.P."/>
            <person name="Liu X.H."/>
            <person name="Li Y.G."/>
            <person name="Kettle C.J."/>
            <person name="Jalonen R."/>
            <person name="Gaisberger H."/>
            <person name="Ma Y.Z."/>
            <person name="Qiu Y.X."/>
        </authorList>
    </citation>
    <scope>NUCLEOTIDE SEQUENCE [LARGE SCALE GENOMIC DNA]</scope>
    <source>
        <strain evidence="3">Hangzhou</strain>
    </source>
</reference>
<evidence type="ECO:0000259" key="2">
    <source>
        <dbReference type="Pfam" id="PF10440"/>
    </source>
</evidence>
<organism evidence="3 4">
    <name type="scientific">Liquidambar formosana</name>
    <name type="common">Formosan gum</name>
    <dbReference type="NCBI Taxonomy" id="63359"/>
    <lineage>
        <taxon>Eukaryota</taxon>
        <taxon>Viridiplantae</taxon>
        <taxon>Streptophyta</taxon>
        <taxon>Embryophyta</taxon>
        <taxon>Tracheophyta</taxon>
        <taxon>Spermatophyta</taxon>
        <taxon>Magnoliopsida</taxon>
        <taxon>eudicotyledons</taxon>
        <taxon>Gunneridae</taxon>
        <taxon>Pentapetalae</taxon>
        <taxon>Saxifragales</taxon>
        <taxon>Altingiaceae</taxon>
        <taxon>Liquidambar</taxon>
    </lineage>
</organism>
<protein>
    <recommendedName>
        <fullName evidence="2">WIYLD domain-containing protein</fullName>
    </recommendedName>
</protein>
<dbReference type="EMBL" id="JBBPBK010000007">
    <property type="protein sequence ID" value="KAK9282232.1"/>
    <property type="molecule type" value="Genomic_DNA"/>
</dbReference>
<sequence length="352" mass="39056">MAPNPRVAAAFRAMRDLGISEEIVKPVLKNLLKLYDKNWQLIEEENYRALADAIFDYEETKEAEQKKKSKTINQEEDLEEEAQVHDEPERPLKRLRLRYQEGQVSPSLGNNSNPRQSQDITESSQVNVGNLRVVDSQPVSSPTHLRNRGKQPVSPKSLAVQERSDLSQPCATVHPCATKRTESDSLSPQIRIRDKGKEPLSPQIPPREKRLFSERSSHAVRFKEPKVEPGIVLLPKKKVPDAHALIKPKNEPFTDDMPQFEVPIAIIPPDPVCQGGSSIGNDSTGKPDGLDPSVSQCANGKDKHVPASSHERITNYELANIPEESSPNLEIASSPMGEVKISLSCNSAIGRP</sequence>